<organism evidence="3 4">
    <name type="scientific">Simiduia agarivorans (strain DSM 21679 / JCM 13881 / BCRC 17597 / SA1)</name>
    <dbReference type="NCBI Taxonomy" id="1117647"/>
    <lineage>
        <taxon>Bacteria</taxon>
        <taxon>Pseudomonadati</taxon>
        <taxon>Pseudomonadota</taxon>
        <taxon>Gammaproteobacteria</taxon>
        <taxon>Cellvibrionales</taxon>
        <taxon>Cellvibrionaceae</taxon>
        <taxon>Simiduia</taxon>
    </lineage>
</organism>
<dbReference type="GO" id="GO:0000155">
    <property type="term" value="F:phosphorelay sensor kinase activity"/>
    <property type="evidence" value="ECO:0007669"/>
    <property type="project" value="InterPro"/>
</dbReference>
<dbReference type="SUPFAM" id="SSF55874">
    <property type="entry name" value="ATPase domain of HSP90 chaperone/DNA topoisomerase II/histidine kinase"/>
    <property type="match status" value="1"/>
</dbReference>
<sequence length="340" mass="37632">MDKSTQFLPNLCTGPSLLRLVAIVVMLSLVLALNDDGGLQNLNWMDVALSSLLVLWVALASAACICRLRPWLSTIPLWGAVAFSYGLILLMTLTFALLGQWFYLGYWWTDTPLDWYSLAADVFVAAIFAGIGLQYFYLQQQLGRRERAELEARIQALQSRIRPHFLFNSMNSIASLIAIDAARAERMVEDLSALFRASLSEAALVPVEQELALGRRYLDMEAARLGDKLQVNWQVEALPEGATMPSLMLQPLLENAIYHGIGSRKGGGLLEIAVRTANNRLTIEVRNPLGEGAHKPGNGLALNNIRARLDAHFGRKAECVAAPEQDHFIVRISYPLGEDN</sequence>
<feature type="transmembrane region" description="Helical" evidence="1">
    <location>
        <begin position="115"/>
        <end position="138"/>
    </location>
</feature>
<dbReference type="InterPro" id="IPR010559">
    <property type="entry name" value="Sig_transdc_His_kin_internal"/>
</dbReference>
<keyword evidence="1" id="KW-1133">Transmembrane helix</keyword>
<protein>
    <submittedName>
        <fullName evidence="3">AlgZ protein</fullName>
    </submittedName>
</protein>
<dbReference type="KEGG" id="saga:M5M_11800"/>
<dbReference type="AlphaFoldDB" id="K4L036"/>
<keyword evidence="1" id="KW-0812">Transmembrane</keyword>
<keyword evidence="1" id="KW-0472">Membrane</keyword>
<name>K4L036_SIMAS</name>
<dbReference type="EMBL" id="CP003746">
    <property type="protein sequence ID" value="AFU99537.1"/>
    <property type="molecule type" value="Genomic_DNA"/>
</dbReference>
<dbReference type="RefSeq" id="WP_015047701.1">
    <property type="nucleotide sequence ID" value="NC_018868.3"/>
</dbReference>
<dbReference type="InterPro" id="IPR036890">
    <property type="entry name" value="HATPase_C_sf"/>
</dbReference>
<gene>
    <name evidence="3" type="ordered locus">M5M_11800</name>
</gene>
<feature type="transmembrane region" description="Helical" evidence="1">
    <location>
        <begin position="7"/>
        <end position="32"/>
    </location>
</feature>
<dbReference type="PANTHER" id="PTHR34220">
    <property type="entry name" value="SENSOR HISTIDINE KINASE YPDA"/>
    <property type="match status" value="1"/>
</dbReference>
<evidence type="ECO:0000256" key="1">
    <source>
        <dbReference type="SAM" id="Phobius"/>
    </source>
</evidence>
<reference evidence="3 4" key="1">
    <citation type="journal article" date="2013" name="Genome Announc.">
        <title>Complete genome sequence of Simiduia agarivorans SA1(T), a marine bacterium able to degrade a variety of polysaccharides.</title>
        <authorList>
            <person name="Lin S.Y."/>
            <person name="Shieh W.Y."/>
            <person name="Chen J.S."/>
            <person name="Tang S.L."/>
        </authorList>
    </citation>
    <scope>NUCLEOTIDE SEQUENCE [LARGE SCALE GENOMIC DNA]</scope>
    <source>
        <strain evidence="4">DSM 21679 / JCM 13881 / BCRC 17597 / SA1</strain>
    </source>
</reference>
<keyword evidence="4" id="KW-1185">Reference proteome</keyword>
<feature type="domain" description="Signal transduction histidine kinase internal region" evidence="2">
    <location>
        <begin position="152"/>
        <end position="229"/>
    </location>
</feature>
<dbReference type="Proteomes" id="UP000000466">
    <property type="component" value="Chromosome"/>
</dbReference>
<accession>K4L036</accession>
<proteinExistence type="predicted"/>
<dbReference type="GO" id="GO:0016020">
    <property type="term" value="C:membrane"/>
    <property type="evidence" value="ECO:0007669"/>
    <property type="project" value="InterPro"/>
</dbReference>
<dbReference type="OrthoDB" id="2514702at2"/>
<dbReference type="STRING" id="1117647.M5M_11800"/>
<dbReference type="PANTHER" id="PTHR34220:SF7">
    <property type="entry name" value="SENSOR HISTIDINE KINASE YPDA"/>
    <property type="match status" value="1"/>
</dbReference>
<dbReference type="Gene3D" id="3.30.565.10">
    <property type="entry name" value="Histidine kinase-like ATPase, C-terminal domain"/>
    <property type="match status" value="1"/>
</dbReference>
<evidence type="ECO:0000259" key="2">
    <source>
        <dbReference type="Pfam" id="PF06580"/>
    </source>
</evidence>
<feature type="transmembrane region" description="Helical" evidence="1">
    <location>
        <begin position="44"/>
        <end position="65"/>
    </location>
</feature>
<feature type="transmembrane region" description="Helical" evidence="1">
    <location>
        <begin position="77"/>
        <end position="103"/>
    </location>
</feature>
<dbReference type="Pfam" id="PF06580">
    <property type="entry name" value="His_kinase"/>
    <property type="match status" value="1"/>
</dbReference>
<dbReference type="InterPro" id="IPR050640">
    <property type="entry name" value="Bact_2-comp_sensor_kinase"/>
</dbReference>
<dbReference type="eggNOG" id="COG2972">
    <property type="taxonomic scope" value="Bacteria"/>
</dbReference>
<dbReference type="HOGENOM" id="CLU_020473_1_1_6"/>
<evidence type="ECO:0000313" key="3">
    <source>
        <dbReference type="EMBL" id="AFU99537.1"/>
    </source>
</evidence>
<evidence type="ECO:0000313" key="4">
    <source>
        <dbReference type="Proteomes" id="UP000000466"/>
    </source>
</evidence>